<dbReference type="PANTHER" id="PTHR40836:SF4">
    <property type="entry name" value="RB1-INDUCIBLE COILED-COIL PROTEIN"/>
    <property type="match status" value="1"/>
</dbReference>
<organism evidence="2 3">
    <name type="scientific">Hibiscus sabdariffa</name>
    <name type="common">roselle</name>
    <dbReference type="NCBI Taxonomy" id="183260"/>
    <lineage>
        <taxon>Eukaryota</taxon>
        <taxon>Viridiplantae</taxon>
        <taxon>Streptophyta</taxon>
        <taxon>Embryophyta</taxon>
        <taxon>Tracheophyta</taxon>
        <taxon>Spermatophyta</taxon>
        <taxon>Magnoliopsida</taxon>
        <taxon>eudicotyledons</taxon>
        <taxon>Gunneridae</taxon>
        <taxon>Pentapetalae</taxon>
        <taxon>rosids</taxon>
        <taxon>malvids</taxon>
        <taxon>Malvales</taxon>
        <taxon>Malvaceae</taxon>
        <taxon>Malvoideae</taxon>
        <taxon>Hibiscus</taxon>
    </lineage>
</organism>
<proteinExistence type="predicted"/>
<keyword evidence="3" id="KW-1185">Reference proteome</keyword>
<dbReference type="Proteomes" id="UP001396334">
    <property type="component" value="Unassembled WGS sequence"/>
</dbReference>
<sequence>MKKLISKEMSKQANTRHNAPRIVARLMEWICCHQIQNMWFNQLRERATIDMLSFLKGRKKSRALTYITQSKWELILFTVEETVILIDGTLALISESLGLVNILMKKNCKDLRKNFRHGKWPGLGNVQRLLMLEAFILINLLKRNSTMEGKHFMQIQYKRCMRSLWNPRGLQDFHQQMYKSKLFTAKKNESRRRSMNKDFLLHSMIDYNEKLDTRRILSERLRNIVKDETLLDVPMVSTVSSRSSMFDNGRERLKRMQDMSKSGNEQNHWEIVKHVQEMQIGSFRHGDDVGMLNIELSPRNLIKSLLAPVSGTSFRNFLLKDHNIFIDALIRTKHKGIRTASVDIRRRKKEKFNLKEKIHKIKYSSTFRRRLFDKKIQSMIESYSADDDLAKDILSGPTIMLNFGKSHENPTEVPPSPTSVCNSPHE</sequence>
<evidence type="ECO:0000313" key="2">
    <source>
        <dbReference type="EMBL" id="KAK8974963.1"/>
    </source>
</evidence>
<gene>
    <name evidence="2" type="ORF">V6N11_039742</name>
</gene>
<reference evidence="2 3" key="1">
    <citation type="journal article" date="2024" name="G3 (Bethesda)">
        <title>Genome assembly of Hibiscus sabdariffa L. provides insights into metabolisms of medicinal natural products.</title>
        <authorList>
            <person name="Kim T."/>
        </authorList>
    </citation>
    <scope>NUCLEOTIDE SEQUENCE [LARGE SCALE GENOMIC DNA]</scope>
    <source>
        <strain evidence="2">TK-2024</strain>
        <tissue evidence="2">Old leaves</tissue>
    </source>
</reference>
<accession>A0ABR2NFM7</accession>
<evidence type="ECO:0000256" key="1">
    <source>
        <dbReference type="SAM" id="MobiDB-lite"/>
    </source>
</evidence>
<comment type="caution">
    <text evidence="2">The sequence shown here is derived from an EMBL/GenBank/DDBJ whole genome shotgun (WGS) entry which is preliminary data.</text>
</comment>
<protein>
    <submittedName>
        <fullName evidence="2">Uncharacterized protein</fullName>
    </submittedName>
</protein>
<feature type="region of interest" description="Disordered" evidence="1">
    <location>
        <begin position="405"/>
        <end position="426"/>
    </location>
</feature>
<name>A0ABR2NFM7_9ROSI</name>
<dbReference type="PANTHER" id="PTHR40836">
    <property type="entry name" value="RB1-INDUCIBLE COILED-COIL PROTEIN"/>
    <property type="match status" value="1"/>
</dbReference>
<evidence type="ECO:0000313" key="3">
    <source>
        <dbReference type="Proteomes" id="UP001396334"/>
    </source>
</evidence>
<dbReference type="EMBL" id="JBBPBN010000155">
    <property type="protein sequence ID" value="KAK8974963.1"/>
    <property type="molecule type" value="Genomic_DNA"/>
</dbReference>